<name>A0ABP8C2A1_9ACTN</name>
<feature type="transmembrane region" description="Helical" evidence="7">
    <location>
        <begin position="111"/>
        <end position="137"/>
    </location>
</feature>
<accession>A0ABP8C2A1</accession>
<dbReference type="SUPFAM" id="SSF161098">
    <property type="entry name" value="MetI-like"/>
    <property type="match status" value="1"/>
</dbReference>
<dbReference type="PANTHER" id="PTHR30193:SF41">
    <property type="entry name" value="DIACETYLCHITOBIOSE UPTAKE SYSTEM PERMEASE PROTEIN NGCF"/>
    <property type="match status" value="1"/>
</dbReference>
<protein>
    <submittedName>
        <fullName evidence="10">Sugar ABC transporter permease</fullName>
    </submittedName>
</protein>
<evidence type="ECO:0000256" key="4">
    <source>
        <dbReference type="ARBA" id="ARBA00022692"/>
    </source>
</evidence>
<sequence>MTERTTKKHADTSALPPLAVADGPGDKDKGTEPGGSWWRRRRGDNRPAGGARKPPWALAMVGIALLFGMHYIAPLSGGIYAFTDWDGFNTAKFIGLENFREIWNSNVQRGAVLHTFVLAGSYLVLVNLVGLALALALNRTLKSRNFLRTLFFAPAVLSPLAVSYIWQYMFTYDGAINRMLGGIGLDSLRHEWLGDPDTAIWCVLVVMVWQHAGQAMIIYLAGLQGVPDELEEASVIDGARLWMRLRRITLPLLAPAFTIVSTLMLISGLRVFDQVFALTQGGPVYSTETLATQVYQQTFVEGRFGFGASIAMVMTLLISVLGIANMMYQRRRERRL</sequence>
<feature type="transmembrane region" description="Helical" evidence="7">
    <location>
        <begin position="198"/>
        <end position="221"/>
    </location>
</feature>
<keyword evidence="2 7" id="KW-0813">Transport</keyword>
<reference evidence="11" key="1">
    <citation type="journal article" date="2019" name="Int. J. Syst. Evol. Microbiol.">
        <title>The Global Catalogue of Microorganisms (GCM) 10K type strain sequencing project: providing services to taxonomists for standard genome sequencing and annotation.</title>
        <authorList>
            <consortium name="The Broad Institute Genomics Platform"/>
            <consortium name="The Broad Institute Genome Sequencing Center for Infectious Disease"/>
            <person name="Wu L."/>
            <person name="Ma J."/>
        </authorList>
    </citation>
    <scope>NUCLEOTIDE SEQUENCE [LARGE SCALE GENOMIC DNA]</scope>
    <source>
        <strain evidence="11">JCM 17440</strain>
    </source>
</reference>
<dbReference type="CDD" id="cd06261">
    <property type="entry name" value="TM_PBP2"/>
    <property type="match status" value="1"/>
</dbReference>
<dbReference type="PROSITE" id="PS50928">
    <property type="entry name" value="ABC_TM1"/>
    <property type="match status" value="1"/>
</dbReference>
<dbReference type="Proteomes" id="UP001501710">
    <property type="component" value="Unassembled WGS sequence"/>
</dbReference>
<dbReference type="InterPro" id="IPR000515">
    <property type="entry name" value="MetI-like"/>
</dbReference>
<organism evidence="10 11">
    <name type="scientific">Actinomadura meridiana</name>
    <dbReference type="NCBI Taxonomy" id="559626"/>
    <lineage>
        <taxon>Bacteria</taxon>
        <taxon>Bacillati</taxon>
        <taxon>Actinomycetota</taxon>
        <taxon>Actinomycetes</taxon>
        <taxon>Streptosporangiales</taxon>
        <taxon>Thermomonosporaceae</taxon>
        <taxon>Actinomadura</taxon>
    </lineage>
</organism>
<evidence type="ECO:0000256" key="6">
    <source>
        <dbReference type="ARBA" id="ARBA00023136"/>
    </source>
</evidence>
<feature type="transmembrane region" description="Helical" evidence="7">
    <location>
        <begin position="250"/>
        <end position="272"/>
    </location>
</feature>
<comment type="similarity">
    <text evidence="7">Belongs to the binding-protein-dependent transport system permease family.</text>
</comment>
<feature type="transmembrane region" description="Helical" evidence="7">
    <location>
        <begin position="56"/>
        <end position="73"/>
    </location>
</feature>
<feature type="region of interest" description="Disordered" evidence="8">
    <location>
        <begin position="1"/>
        <end position="50"/>
    </location>
</feature>
<evidence type="ECO:0000256" key="5">
    <source>
        <dbReference type="ARBA" id="ARBA00022989"/>
    </source>
</evidence>
<keyword evidence="5 7" id="KW-1133">Transmembrane helix</keyword>
<dbReference type="Gene3D" id="1.10.3720.10">
    <property type="entry name" value="MetI-like"/>
    <property type="match status" value="1"/>
</dbReference>
<feature type="transmembrane region" description="Helical" evidence="7">
    <location>
        <begin position="304"/>
        <end position="328"/>
    </location>
</feature>
<keyword evidence="6 7" id="KW-0472">Membrane</keyword>
<gene>
    <name evidence="10" type="ORF">GCM10022254_30340</name>
</gene>
<dbReference type="EMBL" id="BAABAS010000006">
    <property type="protein sequence ID" value="GAA4231881.1"/>
    <property type="molecule type" value="Genomic_DNA"/>
</dbReference>
<dbReference type="Pfam" id="PF00528">
    <property type="entry name" value="BPD_transp_1"/>
    <property type="match status" value="1"/>
</dbReference>
<evidence type="ECO:0000256" key="7">
    <source>
        <dbReference type="RuleBase" id="RU363032"/>
    </source>
</evidence>
<dbReference type="InterPro" id="IPR035906">
    <property type="entry name" value="MetI-like_sf"/>
</dbReference>
<keyword evidence="3" id="KW-1003">Cell membrane</keyword>
<evidence type="ECO:0000313" key="11">
    <source>
        <dbReference type="Proteomes" id="UP001501710"/>
    </source>
</evidence>
<evidence type="ECO:0000256" key="3">
    <source>
        <dbReference type="ARBA" id="ARBA00022475"/>
    </source>
</evidence>
<dbReference type="RefSeq" id="WP_344896314.1">
    <property type="nucleotide sequence ID" value="NZ_BAABAS010000006.1"/>
</dbReference>
<proteinExistence type="inferred from homology"/>
<feature type="compositionally biased region" description="Basic and acidic residues" evidence="8">
    <location>
        <begin position="1"/>
        <end position="11"/>
    </location>
</feature>
<keyword evidence="11" id="KW-1185">Reference proteome</keyword>
<evidence type="ECO:0000313" key="10">
    <source>
        <dbReference type="EMBL" id="GAA4231881.1"/>
    </source>
</evidence>
<keyword evidence="4 7" id="KW-0812">Transmembrane</keyword>
<comment type="subcellular location">
    <subcellularLocation>
        <location evidence="1 7">Cell membrane</location>
        <topology evidence="1 7">Multi-pass membrane protein</topology>
    </subcellularLocation>
</comment>
<evidence type="ECO:0000256" key="1">
    <source>
        <dbReference type="ARBA" id="ARBA00004651"/>
    </source>
</evidence>
<comment type="caution">
    <text evidence="10">The sequence shown here is derived from an EMBL/GenBank/DDBJ whole genome shotgun (WGS) entry which is preliminary data.</text>
</comment>
<dbReference type="PANTHER" id="PTHR30193">
    <property type="entry name" value="ABC TRANSPORTER PERMEASE PROTEIN"/>
    <property type="match status" value="1"/>
</dbReference>
<evidence type="ECO:0000256" key="8">
    <source>
        <dbReference type="SAM" id="MobiDB-lite"/>
    </source>
</evidence>
<feature type="transmembrane region" description="Helical" evidence="7">
    <location>
        <begin position="149"/>
        <end position="169"/>
    </location>
</feature>
<feature type="domain" description="ABC transmembrane type-1" evidence="9">
    <location>
        <begin position="112"/>
        <end position="327"/>
    </location>
</feature>
<dbReference type="InterPro" id="IPR051393">
    <property type="entry name" value="ABC_transporter_permease"/>
</dbReference>
<evidence type="ECO:0000259" key="9">
    <source>
        <dbReference type="PROSITE" id="PS50928"/>
    </source>
</evidence>
<evidence type="ECO:0000256" key="2">
    <source>
        <dbReference type="ARBA" id="ARBA00022448"/>
    </source>
</evidence>